<dbReference type="GeneID" id="63787475"/>
<organism evidence="2 3">
    <name type="scientific">Protomyces lactucae-debilis</name>
    <dbReference type="NCBI Taxonomy" id="2754530"/>
    <lineage>
        <taxon>Eukaryota</taxon>
        <taxon>Fungi</taxon>
        <taxon>Dikarya</taxon>
        <taxon>Ascomycota</taxon>
        <taxon>Taphrinomycotina</taxon>
        <taxon>Taphrinomycetes</taxon>
        <taxon>Taphrinales</taxon>
        <taxon>Protomycetaceae</taxon>
        <taxon>Protomyces</taxon>
    </lineage>
</organism>
<evidence type="ECO:0000256" key="1">
    <source>
        <dbReference type="SAM" id="MobiDB-lite"/>
    </source>
</evidence>
<feature type="region of interest" description="Disordered" evidence="1">
    <location>
        <begin position="72"/>
        <end position="193"/>
    </location>
</feature>
<protein>
    <submittedName>
        <fullName evidence="2">Uncharacterized protein</fullName>
    </submittedName>
</protein>
<accession>A0A1Y2FS44</accession>
<dbReference type="RefSeq" id="XP_040727686.1">
    <property type="nucleotide sequence ID" value="XM_040870876.1"/>
</dbReference>
<evidence type="ECO:0000313" key="2">
    <source>
        <dbReference type="EMBL" id="ORY86830.1"/>
    </source>
</evidence>
<dbReference type="EMBL" id="MCFI01000002">
    <property type="protein sequence ID" value="ORY86830.1"/>
    <property type="molecule type" value="Genomic_DNA"/>
</dbReference>
<comment type="caution">
    <text evidence="2">The sequence shown here is derived from an EMBL/GenBank/DDBJ whole genome shotgun (WGS) entry which is preliminary data.</text>
</comment>
<dbReference type="Proteomes" id="UP000193685">
    <property type="component" value="Unassembled WGS sequence"/>
</dbReference>
<reference evidence="2 3" key="1">
    <citation type="submission" date="2016-07" db="EMBL/GenBank/DDBJ databases">
        <title>Pervasive Adenine N6-methylation of Active Genes in Fungi.</title>
        <authorList>
            <consortium name="DOE Joint Genome Institute"/>
            <person name="Mondo S.J."/>
            <person name="Dannebaum R.O."/>
            <person name="Kuo R.C."/>
            <person name="Labutti K."/>
            <person name="Haridas S."/>
            <person name="Kuo A."/>
            <person name="Salamov A."/>
            <person name="Ahrendt S.R."/>
            <person name="Lipzen A."/>
            <person name="Sullivan W."/>
            <person name="Andreopoulos W.B."/>
            <person name="Clum A."/>
            <person name="Lindquist E."/>
            <person name="Daum C."/>
            <person name="Ramamoorthy G.K."/>
            <person name="Gryganskyi A."/>
            <person name="Culley D."/>
            <person name="Magnuson J.K."/>
            <person name="James T.Y."/>
            <person name="O'Malley M.A."/>
            <person name="Stajich J.E."/>
            <person name="Spatafora J.W."/>
            <person name="Visel A."/>
            <person name="Grigoriev I.V."/>
        </authorList>
    </citation>
    <scope>NUCLEOTIDE SEQUENCE [LARGE SCALE GENOMIC DNA]</scope>
    <source>
        <strain evidence="2 3">12-1054</strain>
    </source>
</reference>
<sequence>MSGAYSGGPYGASAGTTVNFNQHSDDFEKAYGVGGHAHDATLYETTGPTHYSGGGTFTKAAQAGAGMSAMVGRAEQQQFGDSRGDGGIEAQMGKMNLGGGRHYGQGKPNKPQKVYQQQDSQGDSEEEEEVEEEDADDEEVDEEAEEEEDKEEEAEEEEEQEEEEEGEEEEEEEEEEGSDDDDDSNSESGEDSE</sequence>
<dbReference type="AlphaFoldDB" id="A0A1Y2FS44"/>
<proteinExistence type="predicted"/>
<feature type="compositionally biased region" description="Acidic residues" evidence="1">
    <location>
        <begin position="122"/>
        <end position="193"/>
    </location>
</feature>
<name>A0A1Y2FS44_PROLT</name>
<evidence type="ECO:0000313" key="3">
    <source>
        <dbReference type="Proteomes" id="UP000193685"/>
    </source>
</evidence>
<gene>
    <name evidence="2" type="ORF">BCR37DRAFT_390565</name>
</gene>
<keyword evidence="3" id="KW-1185">Reference proteome</keyword>